<evidence type="ECO:0000256" key="1">
    <source>
        <dbReference type="ARBA" id="ARBA00004651"/>
    </source>
</evidence>
<evidence type="ECO:0000256" key="3">
    <source>
        <dbReference type="ARBA" id="ARBA00022989"/>
    </source>
</evidence>
<keyword evidence="9" id="KW-1185">Reference proteome</keyword>
<evidence type="ECO:0000259" key="7">
    <source>
        <dbReference type="PROSITE" id="PS50929"/>
    </source>
</evidence>
<dbReference type="InterPro" id="IPR003439">
    <property type="entry name" value="ABC_transporter-like_ATP-bd"/>
</dbReference>
<feature type="transmembrane region" description="Helical" evidence="5">
    <location>
        <begin position="245"/>
        <end position="267"/>
    </location>
</feature>
<dbReference type="GO" id="GO:0005886">
    <property type="term" value="C:plasma membrane"/>
    <property type="evidence" value="ECO:0007669"/>
    <property type="project" value="UniProtKB-SubCell"/>
</dbReference>
<evidence type="ECO:0000256" key="4">
    <source>
        <dbReference type="ARBA" id="ARBA00023136"/>
    </source>
</evidence>
<dbReference type="Proteomes" id="UP000043764">
    <property type="component" value="Unassembled WGS sequence"/>
</dbReference>
<feature type="transmembrane region" description="Helical" evidence="5">
    <location>
        <begin position="164"/>
        <end position="185"/>
    </location>
</feature>
<comment type="subcellular location">
    <subcellularLocation>
        <location evidence="1">Cell membrane</location>
        <topology evidence="1">Multi-pass membrane protein</topology>
    </subcellularLocation>
</comment>
<evidence type="ECO:0000256" key="5">
    <source>
        <dbReference type="SAM" id="Phobius"/>
    </source>
</evidence>
<keyword evidence="2 5" id="KW-0812">Transmembrane</keyword>
<dbReference type="EMBL" id="CVRL01000009">
    <property type="protein sequence ID" value="CRL09958.1"/>
    <property type="molecule type" value="Genomic_DNA"/>
</dbReference>
<evidence type="ECO:0000259" key="6">
    <source>
        <dbReference type="PROSITE" id="PS50893"/>
    </source>
</evidence>
<dbReference type="InterPro" id="IPR039421">
    <property type="entry name" value="Type_1_exporter"/>
</dbReference>
<reference evidence="9" key="1">
    <citation type="submission" date="2015-05" db="EMBL/GenBank/DDBJ databases">
        <authorList>
            <person name="Rodrigo-Torres Lidia"/>
            <person name="Arahal R.David."/>
        </authorList>
    </citation>
    <scope>NUCLEOTIDE SEQUENCE [LARGE SCALE GENOMIC DNA]</scope>
    <source>
        <strain evidence="9">CECT 7321</strain>
    </source>
</reference>
<dbReference type="InterPro" id="IPR036640">
    <property type="entry name" value="ABC1_TM_sf"/>
</dbReference>
<organism evidence="8 9">
    <name type="scientific">Phaeobacter italicus</name>
    <dbReference type="NCBI Taxonomy" id="481446"/>
    <lineage>
        <taxon>Bacteria</taxon>
        <taxon>Pseudomonadati</taxon>
        <taxon>Pseudomonadota</taxon>
        <taxon>Alphaproteobacteria</taxon>
        <taxon>Rhodobacterales</taxon>
        <taxon>Roseobacteraceae</taxon>
        <taxon>Phaeobacter</taxon>
    </lineage>
</organism>
<keyword evidence="4 5" id="KW-0472">Membrane</keyword>
<dbReference type="Gene3D" id="1.20.1560.10">
    <property type="entry name" value="ABC transporter type 1, transmembrane domain"/>
    <property type="match status" value="1"/>
</dbReference>
<evidence type="ECO:0000313" key="8">
    <source>
        <dbReference type="EMBL" id="CRL09958.1"/>
    </source>
</evidence>
<gene>
    <name evidence="8" type="primary">apxIB_1</name>
    <name evidence="8" type="ORF">NIT7321_00795</name>
</gene>
<dbReference type="SUPFAM" id="SSF52540">
    <property type="entry name" value="P-loop containing nucleoside triphosphate hydrolases"/>
    <property type="match status" value="1"/>
</dbReference>
<feature type="domain" description="ABC transporter" evidence="6">
    <location>
        <begin position="333"/>
        <end position="571"/>
    </location>
</feature>
<feature type="domain" description="ABC transmembrane type-1" evidence="7">
    <location>
        <begin position="23"/>
        <end position="302"/>
    </location>
</feature>
<protein>
    <submittedName>
        <fullName evidence="8">RTX-I toxin determinant B</fullName>
    </submittedName>
</protein>
<dbReference type="InterPro" id="IPR011527">
    <property type="entry name" value="ABC1_TM_dom"/>
</dbReference>
<sequence length="572" mass="62451">MGAKMEESAFKGRETTAGTRLPILAASLALNVAALVMPVVILLIFDRVIPFQSLDTLQMLTLFLLGSAALELILRWSRSTLLNATAEQAAVSNYRRFVDRILRANTVAFARDAAPIHLDRFAAIAQLRDHHAGQNHALLIDLPFTLLFAGMIAMIGGWLVMVPIAGLTAVLVFSLLMKRAQWALFDQRKTLDNRRYAFLSEVLSSSQTVKANRMERQLTRRFELLEDQTVDISQRLIRFSGLAQSFGAIFGQLSVAAMGLLGAYLVIQQQIGIAEMAACMLLNGRIVQPLTKLMTLWVQSENLALSWSKLREVDALPVNSGAEDERSSFKGELTLEGVRLVNEGCEGEQVIVPDLCVQAGQTVLIEGSAAWQSQALFEVIAGQRPPAVGQVLIDGQPATSRVSERGEGALVILEPDPAILSGTLLENISAFGDEARVSRAKDFAAQLGLEKRVHRLPMGYNTKLGTGSGFENDPVNRQLIALVRVLALRPRLLIMSEPTAVLDTAERDALSACLAGLVEKPTLLIESPDPRMKRLAEVTCKLSALDGDDVADWEADARLDRDAAENLRRDVA</sequence>
<name>A0A0H5CZK1_9RHOB</name>
<dbReference type="PROSITE" id="PS50893">
    <property type="entry name" value="ABC_TRANSPORTER_2"/>
    <property type="match status" value="1"/>
</dbReference>
<dbReference type="InterPro" id="IPR027417">
    <property type="entry name" value="P-loop_NTPase"/>
</dbReference>
<accession>A0A0H5CZK1</accession>
<dbReference type="Pfam" id="PF00005">
    <property type="entry name" value="ABC_tran"/>
    <property type="match status" value="1"/>
</dbReference>
<dbReference type="Pfam" id="PF00664">
    <property type="entry name" value="ABC_membrane"/>
    <property type="match status" value="1"/>
</dbReference>
<evidence type="ECO:0000256" key="2">
    <source>
        <dbReference type="ARBA" id="ARBA00022692"/>
    </source>
</evidence>
<dbReference type="PANTHER" id="PTHR43394:SF1">
    <property type="entry name" value="ATP-BINDING CASSETTE SUB-FAMILY B MEMBER 10, MITOCHONDRIAL"/>
    <property type="match status" value="1"/>
</dbReference>
<dbReference type="PANTHER" id="PTHR43394">
    <property type="entry name" value="ATP-DEPENDENT PERMEASE MDL1, MITOCHONDRIAL"/>
    <property type="match status" value="1"/>
</dbReference>
<proteinExistence type="predicted"/>
<dbReference type="Gene3D" id="3.40.50.300">
    <property type="entry name" value="P-loop containing nucleotide triphosphate hydrolases"/>
    <property type="match status" value="1"/>
</dbReference>
<feature type="transmembrane region" description="Helical" evidence="5">
    <location>
        <begin position="21"/>
        <end position="45"/>
    </location>
</feature>
<dbReference type="AlphaFoldDB" id="A0A0H5CZK1"/>
<dbReference type="PROSITE" id="PS50929">
    <property type="entry name" value="ABC_TM1F"/>
    <property type="match status" value="1"/>
</dbReference>
<dbReference type="GO" id="GO:0005524">
    <property type="term" value="F:ATP binding"/>
    <property type="evidence" value="ECO:0007669"/>
    <property type="project" value="InterPro"/>
</dbReference>
<dbReference type="GO" id="GO:0015421">
    <property type="term" value="F:ABC-type oligopeptide transporter activity"/>
    <property type="evidence" value="ECO:0007669"/>
    <property type="project" value="TreeGrafter"/>
</dbReference>
<keyword evidence="3 5" id="KW-1133">Transmembrane helix</keyword>
<dbReference type="STRING" id="481446.NIT7645_03698"/>
<evidence type="ECO:0000313" key="9">
    <source>
        <dbReference type="Proteomes" id="UP000043764"/>
    </source>
</evidence>
<dbReference type="GO" id="GO:0016887">
    <property type="term" value="F:ATP hydrolysis activity"/>
    <property type="evidence" value="ECO:0007669"/>
    <property type="project" value="InterPro"/>
</dbReference>
<dbReference type="SUPFAM" id="SSF90123">
    <property type="entry name" value="ABC transporter transmembrane region"/>
    <property type="match status" value="1"/>
</dbReference>